<dbReference type="GeneTree" id="ENSGT01150000286941"/>
<keyword evidence="5" id="KW-0862">Zinc</keyword>
<feature type="domain" description="C2H2-type" evidence="9">
    <location>
        <begin position="75"/>
        <end position="102"/>
    </location>
</feature>
<evidence type="ECO:0000256" key="5">
    <source>
        <dbReference type="ARBA" id="ARBA00022833"/>
    </source>
</evidence>
<accession>A0A6I8NAI8</accession>
<reference evidence="11" key="3">
    <citation type="submission" date="2025-09" db="UniProtKB">
        <authorList>
            <consortium name="Ensembl"/>
        </authorList>
    </citation>
    <scope>IDENTIFICATION</scope>
    <source>
        <strain evidence="11">Glennie</strain>
    </source>
</reference>
<keyword evidence="2" id="KW-0479">Metal-binding</keyword>
<dbReference type="InterPro" id="IPR036051">
    <property type="entry name" value="KRAB_dom_sf"/>
</dbReference>
<dbReference type="GO" id="GO:0005634">
    <property type="term" value="C:nucleus"/>
    <property type="evidence" value="ECO:0007669"/>
    <property type="project" value="UniProtKB-SubCell"/>
</dbReference>
<dbReference type="InterPro" id="IPR036236">
    <property type="entry name" value="Znf_C2H2_sf"/>
</dbReference>
<dbReference type="InterPro" id="IPR001909">
    <property type="entry name" value="KRAB"/>
</dbReference>
<dbReference type="SMART" id="SM00349">
    <property type="entry name" value="KRAB"/>
    <property type="match status" value="1"/>
</dbReference>
<keyword evidence="4 7" id="KW-0863">Zinc-finger</keyword>
<evidence type="ECO:0000256" key="8">
    <source>
        <dbReference type="SAM" id="SignalP"/>
    </source>
</evidence>
<dbReference type="PROSITE" id="PS50805">
    <property type="entry name" value="KRAB"/>
    <property type="match status" value="1"/>
</dbReference>
<sequence>GGWVQLLLLPLGAGDVAVYFSPEEWARLGPAQRALARDVMWDNYRALESLGKDGVLNFSSSPLWGHLRTHTGKPHPCPQCGKRFNRGSTLIAHQRTHTGEKPYNHILYLQ</sequence>
<name>A0A6I8NAI8_ORNAN</name>
<evidence type="ECO:0000256" key="7">
    <source>
        <dbReference type="PROSITE-ProRule" id="PRU00042"/>
    </source>
</evidence>
<evidence type="ECO:0000259" key="9">
    <source>
        <dbReference type="PROSITE" id="PS50157"/>
    </source>
</evidence>
<comment type="subcellular location">
    <subcellularLocation>
        <location evidence="1">Nucleus</location>
    </subcellularLocation>
</comment>
<keyword evidence="12" id="KW-1185">Reference proteome</keyword>
<reference evidence="11" key="2">
    <citation type="submission" date="2025-08" db="UniProtKB">
        <authorList>
            <consortium name="Ensembl"/>
        </authorList>
    </citation>
    <scope>IDENTIFICATION</scope>
    <source>
        <strain evidence="11">Glennie</strain>
    </source>
</reference>
<evidence type="ECO:0000256" key="4">
    <source>
        <dbReference type="ARBA" id="ARBA00022771"/>
    </source>
</evidence>
<dbReference type="InterPro" id="IPR050169">
    <property type="entry name" value="Krueppel_C2H2_ZnF"/>
</dbReference>
<dbReference type="Pfam" id="PF00096">
    <property type="entry name" value="zf-C2H2"/>
    <property type="match status" value="1"/>
</dbReference>
<dbReference type="SUPFAM" id="SSF109640">
    <property type="entry name" value="KRAB domain (Kruppel-associated box)"/>
    <property type="match status" value="1"/>
</dbReference>
<protein>
    <recommendedName>
        <fullName evidence="13">KRAB domain-containing protein</fullName>
    </recommendedName>
</protein>
<dbReference type="SUPFAM" id="SSF57667">
    <property type="entry name" value="beta-beta-alpha zinc fingers"/>
    <property type="match status" value="1"/>
</dbReference>
<dbReference type="InterPro" id="IPR013087">
    <property type="entry name" value="Znf_C2H2_type"/>
</dbReference>
<dbReference type="Bgee" id="ENSOANG00000038991">
    <property type="expression patterns" value="Expressed in heart and 7 other cell types or tissues"/>
</dbReference>
<dbReference type="Proteomes" id="UP000002279">
    <property type="component" value="Chromosome X5"/>
</dbReference>
<dbReference type="Gene3D" id="3.30.160.60">
    <property type="entry name" value="Classic Zinc Finger"/>
    <property type="match status" value="1"/>
</dbReference>
<dbReference type="CDD" id="cd07765">
    <property type="entry name" value="KRAB_A-box"/>
    <property type="match status" value="1"/>
</dbReference>
<feature type="signal peptide" evidence="8">
    <location>
        <begin position="1"/>
        <end position="18"/>
    </location>
</feature>
<evidence type="ECO:0000256" key="3">
    <source>
        <dbReference type="ARBA" id="ARBA00022737"/>
    </source>
</evidence>
<dbReference type="GO" id="GO:0008270">
    <property type="term" value="F:zinc ion binding"/>
    <property type="evidence" value="ECO:0007669"/>
    <property type="project" value="UniProtKB-KW"/>
</dbReference>
<evidence type="ECO:0000256" key="6">
    <source>
        <dbReference type="ARBA" id="ARBA00023242"/>
    </source>
</evidence>
<evidence type="ECO:0000256" key="2">
    <source>
        <dbReference type="ARBA" id="ARBA00022723"/>
    </source>
</evidence>
<feature type="domain" description="KRAB" evidence="10">
    <location>
        <begin position="11"/>
        <end position="103"/>
    </location>
</feature>
<reference evidence="11 12" key="1">
    <citation type="journal article" date="2008" name="Nature">
        <title>Genome analysis of the platypus reveals unique signatures of evolution.</title>
        <authorList>
            <person name="Warren W.C."/>
            <person name="Hillier L.W."/>
            <person name="Marshall Graves J.A."/>
            <person name="Birney E."/>
            <person name="Ponting C.P."/>
            <person name="Grutzner F."/>
            <person name="Belov K."/>
            <person name="Miller W."/>
            <person name="Clarke L."/>
            <person name="Chinwalla A.T."/>
            <person name="Yang S.P."/>
            <person name="Heger A."/>
            <person name="Locke D.P."/>
            <person name="Miethke P."/>
            <person name="Waters P.D."/>
            <person name="Veyrunes F."/>
            <person name="Fulton L."/>
            <person name="Fulton B."/>
            <person name="Graves T."/>
            <person name="Wallis J."/>
            <person name="Puente X.S."/>
            <person name="Lopez-Otin C."/>
            <person name="Ordonez G.R."/>
            <person name="Eichler E.E."/>
            <person name="Chen L."/>
            <person name="Cheng Z."/>
            <person name="Deakin J.E."/>
            <person name="Alsop A."/>
            <person name="Thompson K."/>
            <person name="Kirby P."/>
            <person name="Papenfuss A.T."/>
            <person name="Wakefield M.J."/>
            <person name="Olender T."/>
            <person name="Lancet D."/>
            <person name="Huttley G.A."/>
            <person name="Smit A.F."/>
            <person name="Pask A."/>
            <person name="Temple-Smith P."/>
            <person name="Batzer M.A."/>
            <person name="Walker J.A."/>
            <person name="Konkel M.K."/>
            <person name="Harris R.S."/>
            <person name="Whittington C.M."/>
            <person name="Wong E.S."/>
            <person name="Gemmell N.J."/>
            <person name="Buschiazzo E."/>
            <person name="Vargas Jentzsch I.M."/>
            <person name="Merkel A."/>
            <person name="Schmitz J."/>
            <person name="Zemann A."/>
            <person name="Churakov G."/>
            <person name="Kriegs J.O."/>
            <person name="Brosius J."/>
            <person name="Murchison E.P."/>
            <person name="Sachidanandam R."/>
            <person name="Smith C."/>
            <person name="Hannon G.J."/>
            <person name="Tsend-Ayush E."/>
            <person name="McMillan D."/>
            <person name="Attenborough R."/>
            <person name="Rens W."/>
            <person name="Ferguson-Smith M."/>
            <person name="Lefevre C.M."/>
            <person name="Sharp J.A."/>
            <person name="Nicholas K.R."/>
            <person name="Ray D.A."/>
            <person name="Kube M."/>
            <person name="Reinhardt R."/>
            <person name="Pringle T.H."/>
            <person name="Taylor J."/>
            <person name="Jones R.C."/>
            <person name="Nixon B."/>
            <person name="Dacheux J.L."/>
            <person name="Niwa H."/>
            <person name="Sekita Y."/>
            <person name="Huang X."/>
            <person name="Stark A."/>
            <person name="Kheradpour P."/>
            <person name="Kellis M."/>
            <person name="Flicek P."/>
            <person name="Chen Y."/>
            <person name="Webber C."/>
            <person name="Hardison R."/>
            <person name="Nelson J."/>
            <person name="Hallsworth-Pepin K."/>
            <person name="Delehaunty K."/>
            <person name="Markovic C."/>
            <person name="Minx P."/>
            <person name="Feng Y."/>
            <person name="Kremitzki C."/>
            <person name="Mitreva M."/>
            <person name="Glasscock J."/>
            <person name="Wylie T."/>
            <person name="Wohldmann P."/>
            <person name="Thiru P."/>
            <person name="Nhan M.N."/>
            <person name="Pohl C.S."/>
            <person name="Smith S.M."/>
            <person name="Hou S."/>
            <person name="Nefedov M."/>
            <person name="de Jong P.J."/>
            <person name="Renfree M.B."/>
            <person name="Mardis E.R."/>
            <person name="Wilson R.K."/>
        </authorList>
    </citation>
    <scope>NUCLEOTIDE SEQUENCE [LARGE SCALE GENOMIC DNA]</scope>
    <source>
        <strain evidence="11 12">Glennie</strain>
    </source>
</reference>
<dbReference type="PROSITE" id="PS00028">
    <property type="entry name" value="ZINC_FINGER_C2H2_1"/>
    <property type="match status" value="1"/>
</dbReference>
<proteinExistence type="predicted"/>
<dbReference type="PANTHER" id="PTHR23232">
    <property type="entry name" value="KRAB DOMAIN C2H2 ZINC FINGER"/>
    <property type="match status" value="1"/>
</dbReference>
<dbReference type="PROSITE" id="PS50157">
    <property type="entry name" value="ZINC_FINGER_C2H2_2"/>
    <property type="match status" value="1"/>
</dbReference>
<dbReference type="Gene3D" id="6.10.140.140">
    <property type="match status" value="1"/>
</dbReference>
<keyword evidence="6" id="KW-0539">Nucleus</keyword>
<evidence type="ECO:0008006" key="13">
    <source>
        <dbReference type="Google" id="ProtNLM"/>
    </source>
</evidence>
<keyword evidence="3" id="KW-0677">Repeat</keyword>
<dbReference type="AlphaFoldDB" id="A0A6I8NAI8"/>
<evidence type="ECO:0000259" key="10">
    <source>
        <dbReference type="PROSITE" id="PS50805"/>
    </source>
</evidence>
<evidence type="ECO:0000313" key="11">
    <source>
        <dbReference type="Ensembl" id="ENSOANP00000038031.1"/>
    </source>
</evidence>
<feature type="chain" id="PRO_5026141248" description="KRAB domain-containing protein" evidence="8">
    <location>
        <begin position="19"/>
        <end position="110"/>
    </location>
</feature>
<dbReference type="SMART" id="SM00355">
    <property type="entry name" value="ZnF_C2H2"/>
    <property type="match status" value="1"/>
</dbReference>
<organism evidence="11 12">
    <name type="scientific">Ornithorhynchus anatinus</name>
    <name type="common">Duckbill platypus</name>
    <dbReference type="NCBI Taxonomy" id="9258"/>
    <lineage>
        <taxon>Eukaryota</taxon>
        <taxon>Metazoa</taxon>
        <taxon>Chordata</taxon>
        <taxon>Craniata</taxon>
        <taxon>Vertebrata</taxon>
        <taxon>Euteleostomi</taxon>
        <taxon>Mammalia</taxon>
        <taxon>Monotremata</taxon>
        <taxon>Ornithorhynchidae</taxon>
        <taxon>Ornithorhynchus</taxon>
    </lineage>
</organism>
<dbReference type="GO" id="GO:0006355">
    <property type="term" value="P:regulation of DNA-templated transcription"/>
    <property type="evidence" value="ECO:0007669"/>
    <property type="project" value="InterPro"/>
</dbReference>
<evidence type="ECO:0000313" key="12">
    <source>
        <dbReference type="Proteomes" id="UP000002279"/>
    </source>
</evidence>
<keyword evidence="8" id="KW-0732">Signal</keyword>
<dbReference type="Pfam" id="PF01352">
    <property type="entry name" value="KRAB"/>
    <property type="match status" value="1"/>
</dbReference>
<dbReference type="Ensembl" id="ENSOANT00000066365.1">
    <property type="protein sequence ID" value="ENSOANP00000038031.1"/>
    <property type="gene ID" value="ENSOANG00000038991.1"/>
</dbReference>
<evidence type="ECO:0000256" key="1">
    <source>
        <dbReference type="ARBA" id="ARBA00004123"/>
    </source>
</evidence>
<dbReference type="PANTHER" id="PTHR23232:SF163">
    <property type="entry name" value="ZINC FINGER PROTEIN 589"/>
    <property type="match status" value="1"/>
</dbReference>
<dbReference type="FunFam" id="3.30.160.60:FF:000478">
    <property type="entry name" value="Zinc finger protein 133"/>
    <property type="match status" value="1"/>
</dbReference>